<protein>
    <submittedName>
        <fullName evidence="1">Uncharacterized protein</fullName>
    </submittedName>
</protein>
<name>A0ABD5Y4U2_9EURY</name>
<accession>A0ABD5Y4U2</accession>
<dbReference type="AlphaFoldDB" id="A0ABD5Y4U2"/>
<dbReference type="GeneID" id="78822778"/>
<evidence type="ECO:0000313" key="2">
    <source>
        <dbReference type="Proteomes" id="UP001596432"/>
    </source>
</evidence>
<evidence type="ECO:0000313" key="1">
    <source>
        <dbReference type="EMBL" id="MFC7142437.1"/>
    </source>
</evidence>
<proteinExistence type="predicted"/>
<sequence length="50" mass="5621">MTDDLQTAVEEFLDKTDTTLGEYDQGYADADATLTVLRDHISDLREVAEE</sequence>
<reference evidence="1 2" key="1">
    <citation type="journal article" date="2019" name="Int. J. Syst. Evol. Microbiol.">
        <title>The Global Catalogue of Microorganisms (GCM) 10K type strain sequencing project: providing services to taxonomists for standard genome sequencing and annotation.</title>
        <authorList>
            <consortium name="The Broad Institute Genomics Platform"/>
            <consortium name="The Broad Institute Genome Sequencing Center for Infectious Disease"/>
            <person name="Wu L."/>
            <person name="Ma J."/>
        </authorList>
    </citation>
    <scope>NUCLEOTIDE SEQUENCE [LARGE SCALE GENOMIC DNA]</scope>
    <source>
        <strain evidence="1 2">XZYJT29</strain>
    </source>
</reference>
<dbReference type="Proteomes" id="UP001596432">
    <property type="component" value="Unassembled WGS sequence"/>
</dbReference>
<organism evidence="1 2">
    <name type="scientific">Halosimplex aquaticum</name>
    <dbReference type="NCBI Taxonomy" id="3026162"/>
    <lineage>
        <taxon>Archaea</taxon>
        <taxon>Methanobacteriati</taxon>
        <taxon>Methanobacteriota</taxon>
        <taxon>Stenosarchaea group</taxon>
        <taxon>Halobacteria</taxon>
        <taxon>Halobacteriales</taxon>
        <taxon>Haloarculaceae</taxon>
        <taxon>Halosimplex</taxon>
    </lineage>
</organism>
<keyword evidence="2" id="KW-1185">Reference proteome</keyword>
<dbReference type="EMBL" id="JBHTAS010000001">
    <property type="protein sequence ID" value="MFC7142437.1"/>
    <property type="molecule type" value="Genomic_DNA"/>
</dbReference>
<dbReference type="RefSeq" id="WP_274323504.1">
    <property type="nucleotide sequence ID" value="NZ_CP118158.1"/>
</dbReference>
<gene>
    <name evidence="1" type="ORF">ACFQMA_21690</name>
</gene>
<comment type="caution">
    <text evidence="1">The sequence shown here is derived from an EMBL/GenBank/DDBJ whole genome shotgun (WGS) entry which is preliminary data.</text>
</comment>